<evidence type="ECO:0000259" key="5">
    <source>
        <dbReference type="PROSITE" id="PS01180"/>
    </source>
</evidence>
<reference evidence="6 7" key="1">
    <citation type="submission" date="2021-04" db="EMBL/GenBank/DDBJ databases">
        <authorList>
            <person name="Bliznina A."/>
        </authorList>
    </citation>
    <scope>NUCLEOTIDE SEQUENCE [LARGE SCALE GENOMIC DNA]</scope>
</reference>
<dbReference type="PANTHER" id="PTHR24251">
    <property type="entry name" value="OVOCHYMASE-RELATED"/>
    <property type="match status" value="1"/>
</dbReference>
<feature type="compositionally biased region" description="Polar residues" evidence="4">
    <location>
        <begin position="147"/>
        <end position="162"/>
    </location>
</feature>
<comment type="caution">
    <text evidence="3">Lacks conserved residue(s) required for the propagation of feature annotation.</text>
</comment>
<feature type="compositionally biased region" description="Gly residues" evidence="4">
    <location>
        <begin position="202"/>
        <end position="211"/>
    </location>
</feature>
<evidence type="ECO:0000313" key="6">
    <source>
        <dbReference type="EMBL" id="CAG5111217.1"/>
    </source>
</evidence>
<dbReference type="Pfam" id="PF00431">
    <property type="entry name" value="CUB"/>
    <property type="match status" value="1"/>
</dbReference>
<feature type="domain" description="CUB" evidence="5">
    <location>
        <begin position="50"/>
        <end position="191"/>
    </location>
</feature>
<dbReference type="Proteomes" id="UP001158576">
    <property type="component" value="Chromosome 2"/>
</dbReference>
<keyword evidence="2" id="KW-1015">Disulfide bond</keyword>
<evidence type="ECO:0000313" key="7">
    <source>
        <dbReference type="Proteomes" id="UP001158576"/>
    </source>
</evidence>
<evidence type="ECO:0000256" key="2">
    <source>
        <dbReference type="ARBA" id="ARBA00023157"/>
    </source>
</evidence>
<evidence type="ECO:0000256" key="1">
    <source>
        <dbReference type="ARBA" id="ARBA00022737"/>
    </source>
</evidence>
<feature type="compositionally biased region" description="Basic and acidic residues" evidence="4">
    <location>
        <begin position="137"/>
        <end position="146"/>
    </location>
</feature>
<keyword evidence="1" id="KW-0677">Repeat</keyword>
<protein>
    <submittedName>
        <fullName evidence="6">Oidioi.mRNA.OKI2018_I69.chr2.g5545.t1.cds</fullName>
    </submittedName>
</protein>
<dbReference type="EMBL" id="OU015567">
    <property type="protein sequence ID" value="CAG5111217.1"/>
    <property type="molecule type" value="Genomic_DNA"/>
</dbReference>
<evidence type="ECO:0000256" key="4">
    <source>
        <dbReference type="SAM" id="MobiDB-lite"/>
    </source>
</evidence>
<dbReference type="PANTHER" id="PTHR24251:SF37">
    <property type="entry name" value="CUB DOMAIN-CONTAINING PROTEIN"/>
    <property type="match status" value="1"/>
</dbReference>
<keyword evidence="7" id="KW-1185">Reference proteome</keyword>
<organism evidence="6 7">
    <name type="scientific">Oikopleura dioica</name>
    <name type="common">Tunicate</name>
    <dbReference type="NCBI Taxonomy" id="34765"/>
    <lineage>
        <taxon>Eukaryota</taxon>
        <taxon>Metazoa</taxon>
        <taxon>Chordata</taxon>
        <taxon>Tunicata</taxon>
        <taxon>Appendicularia</taxon>
        <taxon>Copelata</taxon>
        <taxon>Oikopleuridae</taxon>
        <taxon>Oikopleura</taxon>
    </lineage>
</organism>
<evidence type="ECO:0000256" key="3">
    <source>
        <dbReference type="PROSITE-ProRule" id="PRU00059"/>
    </source>
</evidence>
<proteinExistence type="predicted"/>
<dbReference type="Gene3D" id="2.60.120.290">
    <property type="entry name" value="Spermadhesin, CUB domain"/>
    <property type="match status" value="1"/>
</dbReference>
<name>A0ABN7T9T4_OIKDI</name>
<accession>A0ABN7T9T4</accession>
<dbReference type="SMART" id="SM00042">
    <property type="entry name" value="CUB"/>
    <property type="match status" value="1"/>
</dbReference>
<dbReference type="InterPro" id="IPR000859">
    <property type="entry name" value="CUB_dom"/>
</dbReference>
<dbReference type="PROSITE" id="PS01180">
    <property type="entry name" value="CUB"/>
    <property type="match status" value="1"/>
</dbReference>
<dbReference type="SUPFAM" id="SSF49854">
    <property type="entry name" value="Spermadhesin, CUB domain"/>
    <property type="match status" value="1"/>
</dbReference>
<dbReference type="InterPro" id="IPR035914">
    <property type="entry name" value="Sperma_CUB_dom_sf"/>
</dbReference>
<feature type="region of interest" description="Disordered" evidence="4">
    <location>
        <begin position="199"/>
        <end position="218"/>
    </location>
</feature>
<gene>
    <name evidence="6" type="ORF">OKIOD_LOCUS14310</name>
</gene>
<dbReference type="CDD" id="cd00041">
    <property type="entry name" value="CUB"/>
    <property type="match status" value="1"/>
</dbReference>
<feature type="region of interest" description="Disordered" evidence="4">
    <location>
        <begin position="133"/>
        <end position="162"/>
    </location>
</feature>
<sequence length="356" mass="38355">MATTRGGATNRRNKTLSTIFATAASYASAYEALTSSSYSSWEAKPDNFQCGGSITGPGTIRSPNSANNFYYDQVDCFWNIALDPSVTQFTIVAKSFSVEECAGCGCDWLEIIDRSYQGKAYCGLVDPNTLRRRRSAEKKSGGDLEGRQTSWQPTDQTGLKTHTVNGNMGTIRFYSDDSVSYRGFELCISIDGDDSCPLPDGGSAGSAGGNGTTTDAPATPAEAWDAIAVAAADVAVEVDDFYAALPGLGKNSVLASKKVDRYNAFFNKMLFLQNKASADPCDYPAGSNDPATFVAPVDSDDACEKLQGVFASLMSFVDSYVCMNDADESPLRLTRLIQRQRMQIVTRKLKQMKCGN</sequence>